<dbReference type="EMBL" id="JAAXOW010000001">
    <property type="protein sequence ID" value="NKX92723.1"/>
    <property type="molecule type" value="Genomic_DNA"/>
</dbReference>
<dbReference type="Proteomes" id="UP000774283">
    <property type="component" value="Unassembled WGS sequence"/>
</dbReference>
<organism evidence="3 4">
    <name type="scientific">Sanguibacter hominis ATCC BAA-789</name>
    <dbReference type="NCBI Taxonomy" id="1312740"/>
    <lineage>
        <taxon>Bacteria</taxon>
        <taxon>Bacillati</taxon>
        <taxon>Actinomycetota</taxon>
        <taxon>Actinomycetes</taxon>
        <taxon>Micrococcales</taxon>
        <taxon>Sanguibacteraceae</taxon>
        <taxon>Sanguibacter</taxon>
    </lineage>
</organism>
<evidence type="ECO:0000256" key="2">
    <source>
        <dbReference type="SAM" id="Phobius"/>
    </source>
</evidence>
<feature type="region of interest" description="Disordered" evidence="1">
    <location>
        <begin position="44"/>
        <end position="63"/>
    </location>
</feature>
<accession>A0A9X5FIG0</accession>
<feature type="transmembrane region" description="Helical" evidence="2">
    <location>
        <begin position="71"/>
        <end position="93"/>
    </location>
</feature>
<proteinExistence type="predicted"/>
<reference evidence="3 4" key="1">
    <citation type="submission" date="2020-04" db="EMBL/GenBank/DDBJ databases">
        <title>MicrobeNet Type strains.</title>
        <authorList>
            <person name="Nicholson A.C."/>
        </authorList>
    </citation>
    <scope>NUCLEOTIDE SEQUENCE [LARGE SCALE GENOMIC DNA]</scope>
    <source>
        <strain evidence="3 4">ATCC BAA-789</strain>
    </source>
</reference>
<sequence>MTAPDGGGDVLVGPAGWYRHPEGGERWWDGTAWTESERVDGKVRTVSRPATPQQAAERERERSWNRRRGRIVGWFVAAVVLWVVGAVAFQAAADRFPALERTTPAERVAALLRAPRGVGSAAVEKSGCPTTDAMLADPSSPDVARFREVKGCTRAEGLALERAAVVTPATEDSPTAVYDVTFRGVKDPAHPDSALGGQTVRLTFTVTKAFLGWKVASVEGLPARVAG</sequence>
<evidence type="ECO:0000256" key="1">
    <source>
        <dbReference type="SAM" id="MobiDB-lite"/>
    </source>
</evidence>
<evidence type="ECO:0000313" key="4">
    <source>
        <dbReference type="Proteomes" id="UP000774283"/>
    </source>
</evidence>
<protein>
    <submittedName>
        <fullName evidence="3">DUF2510 domain-containing protein</fullName>
    </submittedName>
</protein>
<keyword evidence="4" id="KW-1185">Reference proteome</keyword>
<gene>
    <name evidence="3" type="ORF">HF995_05445</name>
</gene>
<keyword evidence="2" id="KW-0812">Transmembrane</keyword>
<keyword evidence="2" id="KW-0472">Membrane</keyword>
<evidence type="ECO:0000313" key="3">
    <source>
        <dbReference type="EMBL" id="NKX92723.1"/>
    </source>
</evidence>
<keyword evidence="2" id="KW-1133">Transmembrane helix</keyword>
<dbReference type="AlphaFoldDB" id="A0A9X5FIG0"/>
<comment type="caution">
    <text evidence="3">The sequence shown here is derived from an EMBL/GenBank/DDBJ whole genome shotgun (WGS) entry which is preliminary data.</text>
</comment>
<name>A0A9X5FIG0_9MICO</name>